<dbReference type="InterPro" id="IPR008271">
    <property type="entry name" value="Ser/Thr_kinase_AS"/>
</dbReference>
<dbReference type="SUPFAM" id="SSF56112">
    <property type="entry name" value="Protein kinase-like (PK-like)"/>
    <property type="match status" value="1"/>
</dbReference>
<dbReference type="PROSITE" id="PS50011">
    <property type="entry name" value="PROTEIN_KINASE_DOM"/>
    <property type="match status" value="1"/>
</dbReference>
<dbReference type="InterPro" id="IPR050108">
    <property type="entry name" value="CDK"/>
</dbReference>
<evidence type="ECO:0000256" key="5">
    <source>
        <dbReference type="ARBA" id="ARBA00022741"/>
    </source>
</evidence>
<evidence type="ECO:0000256" key="1">
    <source>
        <dbReference type="ARBA" id="ARBA00006485"/>
    </source>
</evidence>
<evidence type="ECO:0000256" key="9">
    <source>
        <dbReference type="ARBA" id="ARBA00039612"/>
    </source>
</evidence>
<dbReference type="GO" id="GO:0005634">
    <property type="term" value="C:nucleus"/>
    <property type="evidence" value="ECO:0007669"/>
    <property type="project" value="TreeGrafter"/>
</dbReference>
<dbReference type="PANTHER" id="PTHR24056">
    <property type="entry name" value="CELL DIVISION PROTEIN KINASE"/>
    <property type="match status" value="1"/>
</dbReference>
<dbReference type="PROSITE" id="PS00108">
    <property type="entry name" value="PROTEIN_KINASE_ST"/>
    <property type="match status" value="1"/>
</dbReference>
<accession>D8LHE8</accession>
<evidence type="ECO:0000256" key="8">
    <source>
        <dbReference type="ARBA" id="ARBA00038543"/>
    </source>
</evidence>
<evidence type="ECO:0000256" key="2">
    <source>
        <dbReference type="ARBA" id="ARBA00012425"/>
    </source>
</evidence>
<comment type="catalytic activity">
    <reaction evidence="12">
        <text>L-threonyl-[protein] + ATP = O-phospho-L-threonyl-[protein] + ADP + H(+)</text>
        <dbReference type="Rhea" id="RHEA:46608"/>
        <dbReference type="Rhea" id="RHEA-COMP:11060"/>
        <dbReference type="Rhea" id="RHEA-COMP:11605"/>
        <dbReference type="ChEBI" id="CHEBI:15378"/>
        <dbReference type="ChEBI" id="CHEBI:30013"/>
        <dbReference type="ChEBI" id="CHEBI:30616"/>
        <dbReference type="ChEBI" id="CHEBI:61977"/>
        <dbReference type="ChEBI" id="CHEBI:456216"/>
        <dbReference type="EC" id="2.7.11.22"/>
    </reaction>
</comment>
<dbReference type="SMART" id="SM00220">
    <property type="entry name" value="S_TKc"/>
    <property type="match status" value="1"/>
</dbReference>
<dbReference type="Pfam" id="PF00069">
    <property type="entry name" value="Pkinase"/>
    <property type="match status" value="1"/>
</dbReference>
<evidence type="ECO:0000256" key="7">
    <source>
        <dbReference type="ARBA" id="ARBA00022840"/>
    </source>
</evidence>
<dbReference type="EC" id="2.7.11.22" evidence="2"/>
<keyword evidence="6 15" id="KW-0418">Kinase</keyword>
<protein>
    <recommendedName>
        <fullName evidence="9">Cyclin-dependent kinase 2 homolog</fullName>
        <ecNumber evidence="2">2.7.11.22</ecNumber>
    </recommendedName>
    <alternativeName>
        <fullName evidence="10">Cell division control protein 2 homolog</fullName>
    </alternativeName>
    <alternativeName>
        <fullName evidence="11">cdc2-related kinase 2</fullName>
    </alternativeName>
</protein>
<dbReference type="eggNOG" id="KOG0659">
    <property type="taxonomic scope" value="Eukaryota"/>
</dbReference>
<evidence type="ECO:0000256" key="4">
    <source>
        <dbReference type="ARBA" id="ARBA00022679"/>
    </source>
</evidence>
<organism evidence="15 16">
    <name type="scientific">Ectocarpus siliculosus</name>
    <name type="common">Brown alga</name>
    <name type="synonym">Conferva siliculosa</name>
    <dbReference type="NCBI Taxonomy" id="2880"/>
    <lineage>
        <taxon>Eukaryota</taxon>
        <taxon>Sar</taxon>
        <taxon>Stramenopiles</taxon>
        <taxon>Ochrophyta</taxon>
        <taxon>PX clade</taxon>
        <taxon>Phaeophyceae</taxon>
        <taxon>Ectocarpales</taxon>
        <taxon>Ectocarpaceae</taxon>
        <taxon>Ectocarpus</taxon>
    </lineage>
</organism>
<sequence>MEIFSEPYGLDKAKRYEIVRTVGRGAFGEGSNAVLVLEYMPSDLAKVLDGSPNPLEESHIKAYTAMLLKGLAWMHAHGLLHRDIKPSNLLLSAGGVLKIADFGQTRTHTIPQTRSYSHQVATRWYRAPELLYGARRYGFAVDMWAAGAVVGEMLAGRPLFPGRSDIDQLYKILQVTGSPTDESWPGVKDLPDYDKVCFAEMPPQDASVTFQGSSREACDLTQGMLRLDPRNRTPALKALQHRYYIGLADHSCTD</sequence>
<evidence type="ECO:0000313" key="16">
    <source>
        <dbReference type="Proteomes" id="UP000002630"/>
    </source>
</evidence>
<keyword evidence="16" id="KW-1185">Reference proteome</keyword>
<dbReference type="InParanoid" id="D8LHE8"/>
<evidence type="ECO:0000256" key="6">
    <source>
        <dbReference type="ARBA" id="ARBA00022777"/>
    </source>
</evidence>
<dbReference type="STRING" id="2880.D8LHE8"/>
<dbReference type="OrthoDB" id="1732493at2759"/>
<evidence type="ECO:0000256" key="3">
    <source>
        <dbReference type="ARBA" id="ARBA00022527"/>
    </source>
</evidence>
<gene>
    <name evidence="15" type="ORF">Esi_0191_0048</name>
</gene>
<evidence type="ECO:0000256" key="11">
    <source>
        <dbReference type="ARBA" id="ARBA00042858"/>
    </source>
</evidence>
<dbReference type="GO" id="GO:0004693">
    <property type="term" value="F:cyclin-dependent protein serine/threonine kinase activity"/>
    <property type="evidence" value="ECO:0007669"/>
    <property type="project" value="UniProtKB-EC"/>
</dbReference>
<dbReference type="AlphaFoldDB" id="D8LHE8"/>
<proteinExistence type="inferred from homology"/>
<dbReference type="FunFam" id="1.10.510.10:FF:000624">
    <property type="entry name" value="Mitogen-activated protein kinase"/>
    <property type="match status" value="1"/>
</dbReference>
<reference evidence="15 16" key="1">
    <citation type="journal article" date="2010" name="Nature">
        <title>The Ectocarpus genome and the independent evolution of multicellularity in brown algae.</title>
        <authorList>
            <person name="Cock J.M."/>
            <person name="Sterck L."/>
            <person name="Rouze P."/>
            <person name="Scornet D."/>
            <person name="Allen A.E."/>
            <person name="Amoutzias G."/>
            <person name="Anthouard V."/>
            <person name="Artiguenave F."/>
            <person name="Aury J.M."/>
            <person name="Badger J.H."/>
            <person name="Beszteri B."/>
            <person name="Billiau K."/>
            <person name="Bonnet E."/>
            <person name="Bothwell J.H."/>
            <person name="Bowler C."/>
            <person name="Boyen C."/>
            <person name="Brownlee C."/>
            <person name="Carrano C.J."/>
            <person name="Charrier B."/>
            <person name="Cho G.Y."/>
            <person name="Coelho S.M."/>
            <person name="Collen J."/>
            <person name="Corre E."/>
            <person name="Da Silva C."/>
            <person name="Delage L."/>
            <person name="Delaroque N."/>
            <person name="Dittami S.M."/>
            <person name="Doulbeau S."/>
            <person name="Elias M."/>
            <person name="Farnham G."/>
            <person name="Gachon C.M."/>
            <person name="Gschloessl B."/>
            <person name="Heesch S."/>
            <person name="Jabbari K."/>
            <person name="Jubin C."/>
            <person name="Kawai H."/>
            <person name="Kimura K."/>
            <person name="Kloareg B."/>
            <person name="Kupper F.C."/>
            <person name="Lang D."/>
            <person name="Le Bail A."/>
            <person name="Leblanc C."/>
            <person name="Lerouge P."/>
            <person name="Lohr M."/>
            <person name="Lopez P.J."/>
            <person name="Martens C."/>
            <person name="Maumus F."/>
            <person name="Michel G."/>
            <person name="Miranda-Saavedra D."/>
            <person name="Morales J."/>
            <person name="Moreau H."/>
            <person name="Motomura T."/>
            <person name="Nagasato C."/>
            <person name="Napoli C.A."/>
            <person name="Nelson D.R."/>
            <person name="Nyvall-Collen P."/>
            <person name="Peters A.F."/>
            <person name="Pommier C."/>
            <person name="Potin P."/>
            <person name="Poulain J."/>
            <person name="Quesneville H."/>
            <person name="Read B."/>
            <person name="Rensing S.A."/>
            <person name="Ritter A."/>
            <person name="Rousvoal S."/>
            <person name="Samanta M."/>
            <person name="Samson G."/>
            <person name="Schroeder D.C."/>
            <person name="Segurens B."/>
            <person name="Strittmatter M."/>
            <person name="Tonon T."/>
            <person name="Tregear J.W."/>
            <person name="Valentin K."/>
            <person name="von Dassow P."/>
            <person name="Yamagishi T."/>
            <person name="Van de Peer Y."/>
            <person name="Wincker P."/>
        </authorList>
    </citation>
    <scope>NUCLEOTIDE SEQUENCE [LARGE SCALE GENOMIC DNA]</scope>
    <source>
        <strain evidence="16">Ec32 / CCAP1310/4</strain>
    </source>
</reference>
<evidence type="ECO:0000256" key="12">
    <source>
        <dbReference type="ARBA" id="ARBA00047811"/>
    </source>
</evidence>
<dbReference type="PANTHER" id="PTHR24056:SF171">
    <property type="entry name" value="CYCLIN-DEPENDENT KINASE 20"/>
    <property type="match status" value="1"/>
</dbReference>
<name>D8LHE8_ECTSI</name>
<keyword evidence="3" id="KW-0723">Serine/threonine-protein kinase</keyword>
<keyword evidence="7" id="KW-0067">ATP-binding</keyword>
<comment type="catalytic activity">
    <reaction evidence="13">
        <text>L-seryl-[protein] + ATP = O-phospho-L-seryl-[protein] + ADP + H(+)</text>
        <dbReference type="Rhea" id="RHEA:17989"/>
        <dbReference type="Rhea" id="RHEA-COMP:9863"/>
        <dbReference type="Rhea" id="RHEA-COMP:11604"/>
        <dbReference type="ChEBI" id="CHEBI:15378"/>
        <dbReference type="ChEBI" id="CHEBI:29999"/>
        <dbReference type="ChEBI" id="CHEBI:30616"/>
        <dbReference type="ChEBI" id="CHEBI:83421"/>
        <dbReference type="ChEBI" id="CHEBI:456216"/>
        <dbReference type="EC" id="2.7.11.22"/>
    </reaction>
</comment>
<feature type="domain" description="Protein kinase" evidence="14">
    <location>
        <begin position="1"/>
        <end position="244"/>
    </location>
</feature>
<keyword evidence="4" id="KW-0808">Transferase</keyword>
<comment type="subunit">
    <text evidence="8">May form a complex composed of at least the catalytic subunit CRK2 and a cyclin.</text>
</comment>
<dbReference type="Gene3D" id="1.10.510.10">
    <property type="entry name" value="Transferase(Phosphotransferase) domain 1"/>
    <property type="match status" value="1"/>
</dbReference>
<dbReference type="InterPro" id="IPR011009">
    <property type="entry name" value="Kinase-like_dom_sf"/>
</dbReference>
<dbReference type="EMBL" id="FN649760">
    <property type="protein sequence ID" value="CBN80265.1"/>
    <property type="molecule type" value="Genomic_DNA"/>
</dbReference>
<comment type="similarity">
    <text evidence="1">Belongs to the protein kinase superfamily. CMGC Ser/Thr protein kinase family. CDC2/CDKX subfamily.</text>
</comment>
<dbReference type="GO" id="GO:0005524">
    <property type="term" value="F:ATP binding"/>
    <property type="evidence" value="ECO:0007669"/>
    <property type="project" value="UniProtKB-KW"/>
</dbReference>
<evidence type="ECO:0000256" key="10">
    <source>
        <dbReference type="ARBA" id="ARBA00041902"/>
    </source>
</evidence>
<evidence type="ECO:0000256" key="13">
    <source>
        <dbReference type="ARBA" id="ARBA00048367"/>
    </source>
</evidence>
<evidence type="ECO:0000313" key="15">
    <source>
        <dbReference type="EMBL" id="CBN80265.1"/>
    </source>
</evidence>
<evidence type="ECO:0000259" key="14">
    <source>
        <dbReference type="PROSITE" id="PS50011"/>
    </source>
</evidence>
<dbReference type="Proteomes" id="UP000002630">
    <property type="component" value="Unassembled WGS sequence"/>
</dbReference>
<keyword evidence="5" id="KW-0547">Nucleotide-binding</keyword>
<dbReference type="InterPro" id="IPR000719">
    <property type="entry name" value="Prot_kinase_dom"/>
</dbReference>